<protein>
    <submittedName>
        <fullName evidence="9">Peptidase S8 and S53 subtilisin kexin sedolisin</fullName>
    </submittedName>
</protein>
<dbReference type="PROSITE" id="PS00136">
    <property type="entry name" value="SUBTILASE_ASP"/>
    <property type="match status" value="1"/>
</dbReference>
<dbReference type="Proteomes" id="UP000006640">
    <property type="component" value="Chromosome"/>
</dbReference>
<feature type="region of interest" description="Disordered" evidence="7">
    <location>
        <begin position="38"/>
        <end position="64"/>
    </location>
</feature>
<feature type="region of interest" description="Disordered" evidence="7">
    <location>
        <begin position="140"/>
        <end position="161"/>
    </location>
</feature>
<dbReference type="AlphaFoldDB" id="D6YA35"/>
<dbReference type="PANTHER" id="PTHR43806">
    <property type="entry name" value="PEPTIDASE S8"/>
    <property type="match status" value="1"/>
</dbReference>
<dbReference type="InterPro" id="IPR000209">
    <property type="entry name" value="Peptidase_S8/S53_dom"/>
</dbReference>
<name>D6YA35_THEBD</name>
<dbReference type="PANTHER" id="PTHR43806:SF11">
    <property type="entry name" value="CEREVISIN-RELATED"/>
    <property type="match status" value="1"/>
</dbReference>
<dbReference type="HOGENOM" id="CLU_011263_17_3_11"/>
<keyword evidence="3 5" id="KW-0378">Hydrolase</keyword>
<dbReference type="InterPro" id="IPR015500">
    <property type="entry name" value="Peptidase_S8_subtilisin-rel"/>
</dbReference>
<comment type="similarity">
    <text evidence="1 5 6">Belongs to the peptidase S8 family.</text>
</comment>
<evidence type="ECO:0000256" key="5">
    <source>
        <dbReference type="PROSITE-ProRule" id="PRU01240"/>
    </source>
</evidence>
<dbReference type="KEGG" id="tbi:Tbis_1460"/>
<evidence type="ECO:0000256" key="7">
    <source>
        <dbReference type="SAM" id="MobiDB-lite"/>
    </source>
</evidence>
<evidence type="ECO:0000256" key="3">
    <source>
        <dbReference type="ARBA" id="ARBA00022801"/>
    </source>
</evidence>
<evidence type="ECO:0000256" key="1">
    <source>
        <dbReference type="ARBA" id="ARBA00011073"/>
    </source>
</evidence>
<organism evidence="9 10">
    <name type="scientific">Thermobispora bispora (strain ATCC 19993 / DSM 43833 / CBS 139.67 / JCM 10125 / KCTC 9307 / NBRC 14880 / R51)</name>
    <dbReference type="NCBI Taxonomy" id="469371"/>
    <lineage>
        <taxon>Bacteria</taxon>
        <taxon>Bacillati</taxon>
        <taxon>Actinomycetota</taxon>
        <taxon>Actinomycetes</taxon>
        <taxon>Streptosporangiales</taxon>
        <taxon>Streptosporangiaceae</taxon>
        <taxon>Thermobispora</taxon>
    </lineage>
</organism>
<dbReference type="InterPro" id="IPR022398">
    <property type="entry name" value="Peptidase_S8_His-AS"/>
</dbReference>
<dbReference type="InterPro" id="IPR036852">
    <property type="entry name" value="Peptidase_S8/S53_dom_sf"/>
</dbReference>
<feature type="active site" description="Charge relay system" evidence="5">
    <location>
        <position position="497"/>
    </location>
</feature>
<feature type="active site" description="Charge relay system" evidence="5">
    <location>
        <position position="253"/>
    </location>
</feature>
<dbReference type="STRING" id="469371.Tbis_1460"/>
<evidence type="ECO:0000259" key="8">
    <source>
        <dbReference type="Pfam" id="PF00082"/>
    </source>
</evidence>
<evidence type="ECO:0000256" key="6">
    <source>
        <dbReference type="RuleBase" id="RU003355"/>
    </source>
</evidence>
<evidence type="ECO:0000313" key="9">
    <source>
        <dbReference type="EMBL" id="ADG88178.1"/>
    </source>
</evidence>
<reference evidence="9 10" key="1">
    <citation type="submission" date="2010-01" db="EMBL/GenBank/DDBJ databases">
        <title>The complete genome of Thermobispora bispora DSM 43833.</title>
        <authorList>
            <consortium name="US DOE Joint Genome Institute (JGI-PGF)"/>
            <person name="Lucas S."/>
            <person name="Copeland A."/>
            <person name="Lapidus A."/>
            <person name="Glavina del Rio T."/>
            <person name="Dalin E."/>
            <person name="Tice H."/>
            <person name="Bruce D."/>
            <person name="Goodwin L."/>
            <person name="Pitluck S."/>
            <person name="Kyrpides N."/>
            <person name="Mavromatis K."/>
            <person name="Ivanova N."/>
            <person name="Mikhailova N."/>
            <person name="Chertkov O."/>
            <person name="Brettin T."/>
            <person name="Detter J.C."/>
            <person name="Han C."/>
            <person name="Larimer F."/>
            <person name="Land M."/>
            <person name="Hauser L."/>
            <person name="Markowitz V."/>
            <person name="Cheng J.-F."/>
            <person name="Hugenholtz P."/>
            <person name="Woyke T."/>
            <person name="Wu D."/>
            <person name="Jando M."/>
            <person name="Schneider S."/>
            <person name="Klenk H.-P."/>
            <person name="Eisen J.A."/>
        </authorList>
    </citation>
    <scope>NUCLEOTIDE SEQUENCE [LARGE SCALE GENOMIC DNA]</scope>
    <source>
        <strain evidence="10">ATCC 19993 / DSM 43833 / CBS 139.67 / JCM 10125 / KCTC 9307 / NBRC 14880 / R51</strain>
    </source>
</reference>
<dbReference type="Gene3D" id="3.40.50.200">
    <property type="entry name" value="Peptidase S8/S53 domain"/>
    <property type="match status" value="1"/>
</dbReference>
<dbReference type="PROSITE" id="PS00137">
    <property type="entry name" value="SUBTILASE_HIS"/>
    <property type="match status" value="1"/>
</dbReference>
<dbReference type="PROSITE" id="PS51892">
    <property type="entry name" value="SUBTILASE"/>
    <property type="match status" value="1"/>
</dbReference>
<feature type="compositionally biased region" description="Low complexity" evidence="7">
    <location>
        <begin position="38"/>
        <end position="61"/>
    </location>
</feature>
<proteinExistence type="inferred from homology"/>
<evidence type="ECO:0000313" key="10">
    <source>
        <dbReference type="Proteomes" id="UP000006640"/>
    </source>
</evidence>
<dbReference type="InterPro" id="IPR023827">
    <property type="entry name" value="Peptidase_S8_Asp-AS"/>
</dbReference>
<evidence type="ECO:0000256" key="2">
    <source>
        <dbReference type="ARBA" id="ARBA00022670"/>
    </source>
</evidence>
<keyword evidence="4 5" id="KW-0720">Serine protease</keyword>
<keyword evidence="2 5" id="KW-0645">Protease</keyword>
<feature type="active site" description="Charge relay system" evidence="5">
    <location>
        <position position="198"/>
    </location>
</feature>
<gene>
    <name evidence="9" type="ordered locus">Tbis_1460</name>
</gene>
<dbReference type="Pfam" id="PF00082">
    <property type="entry name" value="Peptidase_S8"/>
    <property type="match status" value="1"/>
</dbReference>
<feature type="domain" description="Peptidase S8/S53" evidence="8">
    <location>
        <begin position="190"/>
        <end position="554"/>
    </location>
</feature>
<dbReference type="GO" id="GO:0006508">
    <property type="term" value="P:proteolysis"/>
    <property type="evidence" value="ECO:0007669"/>
    <property type="project" value="UniProtKB-KW"/>
</dbReference>
<dbReference type="InterPro" id="IPR050131">
    <property type="entry name" value="Peptidase_S8_subtilisin-like"/>
</dbReference>
<accession>D6YA35</accession>
<evidence type="ECO:0000256" key="4">
    <source>
        <dbReference type="ARBA" id="ARBA00022825"/>
    </source>
</evidence>
<dbReference type="SUPFAM" id="SSF52743">
    <property type="entry name" value="Subtilisin-like"/>
    <property type="match status" value="1"/>
</dbReference>
<sequence length="583" mass="59676">MMLARTEEDLLNTRGHLIRAAVSIALVGAAGCSAATAGSGVPGPAATVPASPSASASGPAPKGQSTGRYLVFYAEGKREAALKAVQDAGGELDGGDERLGYLIARIGDPERVGADPSVVGVTPDRPIGMASSALAARRAPAPAPAGHRPGVLPSGGQGPVKPEPLAHLQWDMEMIGATATGSYAKARGKRSVLVGVIDTGIDATHPDIAPNFNKELSRSFLPAGVSSAADGHRGKDCGRTGCAEYAGVDGEGHGTHVASTIGSPINGLGIAGVAPDVSLVDLRAGTDEGLFFLKPTMDALAYAADVGIDVVNMSFFVDPWQFNCTDNPEDSPAERLDQRGIIEGMRRAVDYARRHGVTLITAIGNTGIDLGRPERDGMSPNYPKGAAKVRRIDNSCITVPTELDGVISVTAVGPSGNKAGYSDYGLEQADIAAPGGDLFDTASPIVGVRRGILAAAPESVLRAARRIDDKGNPRDASVVRDCRGGTCAYYRYLEGTSMAAPHVTGVAAIIIGRFGVPGKGGLTMDPAEVERLLYASAMPKACPAAGGSGSGGRADQVCEGGKRKNGFFGHGIVNADRAAVISR</sequence>
<dbReference type="InterPro" id="IPR023828">
    <property type="entry name" value="Peptidase_S8_Ser-AS"/>
</dbReference>
<dbReference type="PRINTS" id="PR00723">
    <property type="entry name" value="SUBTILISIN"/>
</dbReference>
<dbReference type="EMBL" id="CP001874">
    <property type="protein sequence ID" value="ADG88178.1"/>
    <property type="molecule type" value="Genomic_DNA"/>
</dbReference>
<dbReference type="PROSITE" id="PS51257">
    <property type="entry name" value="PROKAR_LIPOPROTEIN"/>
    <property type="match status" value="1"/>
</dbReference>
<dbReference type="GO" id="GO:0004252">
    <property type="term" value="F:serine-type endopeptidase activity"/>
    <property type="evidence" value="ECO:0007669"/>
    <property type="project" value="UniProtKB-UniRule"/>
</dbReference>
<dbReference type="eggNOG" id="COG1404">
    <property type="taxonomic scope" value="Bacteria"/>
</dbReference>
<keyword evidence="10" id="KW-1185">Reference proteome</keyword>
<dbReference type="PROSITE" id="PS00138">
    <property type="entry name" value="SUBTILASE_SER"/>
    <property type="match status" value="1"/>
</dbReference>